<sequence>MNLSESARSKGGRGYLFVLCFLAGFGVMLLEMCAFRELQLSFGTSIYVTGALLTLVMLALSGGYYMGGRLSRRFGSVGPLLVQLLGATVYVLVTNIWFAKTILDHSFDLRRSLQSELLRHTLPVVGATLVLYAIPMIAFSQVSPYLIKLLHQNDDGGADVGQVAGSLMSISTIGSIAGTLVPSFVLIPNLGVMRTLWVFVLTMLLALLAGAWLSRSRMLVAATGVLLAVGVWQAAIRLPQPRMPAEGPDGSALLMDLESHYGHVTIYRSVDQAGNEALHYMPSRMYIHSKVYPADPAKYQFTTGHLVMGVMRRAKRYLLLGTALGGAVAALEQLDPDARITAVEIDPFIVDLAKQFLPTLSNPNVRFVIDDARAFIRQDDQVYDYVMVDVIAGDHPPAHCLTREFFELLRERLAPRGVMEVNTQFLDSHVRTGLSEDAVFLPAQHLHAALLQAGFASVYQNDFFEHGEVYAFKQQTPHAGLRQELLHLVQDERVSVHLRTSAAVAALGIFPIDERRKSLPAFADDWLPEHRVHLKENFPHRIEMLAAARERDHHQGPWAQRKTLEEISAWHYAEIATTLPATYGGLETYMEGAGGAAYCRDVLRWVESRNPGGVGDLARYFLMGNASFCAKHLESMDEANTPRGNALKNLMAGIAFSLEDQSAEGLPLLMKAIDADL</sequence>
<keyword evidence="5" id="KW-0472">Membrane</keyword>
<feature type="active site" description="Proton acceptor" evidence="4">
    <location>
        <position position="389"/>
    </location>
</feature>
<accession>A0ABZ2LAZ4</accession>
<dbReference type="Gene3D" id="3.40.50.150">
    <property type="entry name" value="Vaccinia Virus protein VP39"/>
    <property type="match status" value="1"/>
</dbReference>
<gene>
    <name evidence="7" type="ORF">LVJ94_05660</name>
</gene>
<reference evidence="7" key="1">
    <citation type="submission" date="2021-12" db="EMBL/GenBank/DDBJ databases">
        <title>Discovery of the Pendulisporaceae a myxobacterial family with distinct sporulation behavior and unique specialized metabolism.</title>
        <authorList>
            <person name="Garcia R."/>
            <person name="Popoff A."/>
            <person name="Bader C.D."/>
            <person name="Loehr J."/>
            <person name="Walesch S."/>
            <person name="Walt C."/>
            <person name="Boldt J."/>
            <person name="Bunk B."/>
            <person name="Haeckl F.J.F.P.J."/>
            <person name="Gunesch A.P."/>
            <person name="Birkelbach J."/>
            <person name="Nuebel U."/>
            <person name="Pietschmann T."/>
            <person name="Bach T."/>
            <person name="Mueller R."/>
        </authorList>
    </citation>
    <scope>NUCLEOTIDE SEQUENCE</scope>
    <source>
        <strain evidence="7">MSr11367</strain>
    </source>
</reference>
<dbReference type="InterPro" id="IPR030374">
    <property type="entry name" value="PABS"/>
</dbReference>
<name>A0ABZ2LAZ4_9BACT</name>
<dbReference type="RefSeq" id="WP_394836375.1">
    <property type="nucleotide sequence ID" value="NZ_CP089929.1"/>
</dbReference>
<evidence type="ECO:0000313" key="8">
    <source>
        <dbReference type="Proteomes" id="UP001374803"/>
    </source>
</evidence>
<evidence type="ECO:0000259" key="6">
    <source>
        <dbReference type="PROSITE" id="PS51006"/>
    </source>
</evidence>
<proteinExistence type="inferred from homology"/>
<keyword evidence="5" id="KW-0812">Transmembrane</keyword>
<dbReference type="CDD" id="cd02440">
    <property type="entry name" value="AdoMet_MTases"/>
    <property type="match status" value="1"/>
</dbReference>
<dbReference type="EMBL" id="CP089983">
    <property type="protein sequence ID" value="WXB06719.1"/>
    <property type="molecule type" value="Genomic_DNA"/>
</dbReference>
<dbReference type="NCBIfam" id="NF037959">
    <property type="entry name" value="MFS_SpdSyn"/>
    <property type="match status" value="1"/>
</dbReference>
<evidence type="ECO:0000256" key="3">
    <source>
        <dbReference type="ARBA" id="ARBA00023115"/>
    </source>
</evidence>
<dbReference type="PROSITE" id="PS51006">
    <property type="entry name" value="PABS_2"/>
    <property type="match status" value="1"/>
</dbReference>
<dbReference type="SUPFAM" id="SSF53335">
    <property type="entry name" value="S-adenosyl-L-methionine-dependent methyltransferases"/>
    <property type="match status" value="1"/>
</dbReference>
<feature type="transmembrane region" description="Helical" evidence="5">
    <location>
        <begin position="46"/>
        <end position="68"/>
    </location>
</feature>
<protein>
    <submittedName>
        <fullName evidence="7">Fused MFS/spermidine synthase</fullName>
    </submittedName>
</protein>
<evidence type="ECO:0000256" key="2">
    <source>
        <dbReference type="ARBA" id="ARBA00022679"/>
    </source>
</evidence>
<comment type="similarity">
    <text evidence="1">Belongs to the spermidine/spermine synthase family.</text>
</comment>
<keyword evidence="3 4" id="KW-0620">Polyamine biosynthesis</keyword>
<dbReference type="Proteomes" id="UP001374803">
    <property type="component" value="Chromosome"/>
</dbReference>
<feature type="transmembrane region" description="Helical" evidence="5">
    <location>
        <begin position="219"/>
        <end position="236"/>
    </location>
</feature>
<feature type="transmembrane region" description="Helical" evidence="5">
    <location>
        <begin position="15"/>
        <end position="34"/>
    </location>
</feature>
<feature type="transmembrane region" description="Helical" evidence="5">
    <location>
        <begin position="124"/>
        <end position="147"/>
    </location>
</feature>
<feature type="transmembrane region" description="Helical" evidence="5">
    <location>
        <begin position="167"/>
        <end position="188"/>
    </location>
</feature>
<evidence type="ECO:0000313" key="7">
    <source>
        <dbReference type="EMBL" id="WXB06719.1"/>
    </source>
</evidence>
<evidence type="ECO:0000256" key="5">
    <source>
        <dbReference type="SAM" id="Phobius"/>
    </source>
</evidence>
<feature type="transmembrane region" description="Helical" evidence="5">
    <location>
        <begin position="80"/>
        <end position="103"/>
    </location>
</feature>
<keyword evidence="2 4" id="KW-0808">Transferase</keyword>
<feature type="domain" description="PABS" evidence="6">
    <location>
        <begin position="305"/>
        <end position="477"/>
    </location>
</feature>
<keyword evidence="8" id="KW-1185">Reference proteome</keyword>
<dbReference type="Pfam" id="PF01564">
    <property type="entry name" value="Spermine_synth"/>
    <property type="match status" value="1"/>
</dbReference>
<dbReference type="PANTHER" id="PTHR43317">
    <property type="entry name" value="THERMOSPERMINE SYNTHASE ACAULIS5"/>
    <property type="match status" value="1"/>
</dbReference>
<feature type="transmembrane region" description="Helical" evidence="5">
    <location>
        <begin position="195"/>
        <end position="213"/>
    </location>
</feature>
<dbReference type="PANTHER" id="PTHR43317:SF1">
    <property type="entry name" value="THERMOSPERMINE SYNTHASE ACAULIS5"/>
    <property type="match status" value="1"/>
</dbReference>
<evidence type="ECO:0000256" key="1">
    <source>
        <dbReference type="ARBA" id="ARBA00007867"/>
    </source>
</evidence>
<evidence type="ECO:0000256" key="4">
    <source>
        <dbReference type="PROSITE-ProRule" id="PRU00354"/>
    </source>
</evidence>
<organism evidence="7 8">
    <name type="scientific">Pendulispora rubella</name>
    <dbReference type="NCBI Taxonomy" id="2741070"/>
    <lineage>
        <taxon>Bacteria</taxon>
        <taxon>Pseudomonadati</taxon>
        <taxon>Myxococcota</taxon>
        <taxon>Myxococcia</taxon>
        <taxon>Myxococcales</taxon>
        <taxon>Sorangiineae</taxon>
        <taxon>Pendulisporaceae</taxon>
        <taxon>Pendulispora</taxon>
    </lineage>
</organism>
<keyword evidence="5" id="KW-1133">Transmembrane helix</keyword>
<dbReference type="InterPro" id="IPR029063">
    <property type="entry name" value="SAM-dependent_MTases_sf"/>
</dbReference>